<accession>A0A1Q8RB51</accession>
<dbReference type="STRING" id="708187.A0A1Q8RB51"/>
<dbReference type="SUPFAM" id="SSF57701">
    <property type="entry name" value="Zn2/Cys6 DNA-binding domain"/>
    <property type="match status" value="1"/>
</dbReference>
<dbReference type="GO" id="GO:0008270">
    <property type="term" value="F:zinc ion binding"/>
    <property type="evidence" value="ECO:0007669"/>
    <property type="project" value="InterPro"/>
</dbReference>
<dbReference type="CDD" id="cd00067">
    <property type="entry name" value="GAL4"/>
    <property type="match status" value="1"/>
</dbReference>
<protein>
    <submittedName>
        <fullName evidence="8">Putative transcriptional regulatory protein C15D4.02-like protein 2</fullName>
    </submittedName>
</protein>
<feature type="domain" description="Zn(2)-C6 fungal-type" evidence="7">
    <location>
        <begin position="60"/>
        <end position="86"/>
    </location>
</feature>
<dbReference type="InterPro" id="IPR052360">
    <property type="entry name" value="Transcr_Regulatory_Proteins"/>
</dbReference>
<evidence type="ECO:0000256" key="5">
    <source>
        <dbReference type="ARBA" id="ARBA00023163"/>
    </source>
</evidence>
<evidence type="ECO:0000256" key="4">
    <source>
        <dbReference type="ARBA" id="ARBA00023125"/>
    </source>
</evidence>
<keyword evidence="3" id="KW-0805">Transcription regulation</keyword>
<dbReference type="Proteomes" id="UP000186583">
    <property type="component" value="Unassembled WGS sequence"/>
</dbReference>
<dbReference type="Pfam" id="PF11951">
    <property type="entry name" value="Fungal_trans_2"/>
    <property type="match status" value="1"/>
</dbReference>
<gene>
    <name evidence="8" type="ORF">CCHL11_09952</name>
</gene>
<keyword evidence="6" id="KW-0539">Nucleus</keyword>
<evidence type="ECO:0000259" key="7">
    <source>
        <dbReference type="Pfam" id="PF00172"/>
    </source>
</evidence>
<dbReference type="AlphaFoldDB" id="A0A1Q8RB51"/>
<keyword evidence="5" id="KW-0804">Transcription</keyword>
<evidence type="ECO:0000313" key="9">
    <source>
        <dbReference type="Proteomes" id="UP000186583"/>
    </source>
</evidence>
<evidence type="ECO:0000313" key="8">
    <source>
        <dbReference type="EMBL" id="OLN81404.1"/>
    </source>
</evidence>
<dbReference type="GO" id="GO:0000981">
    <property type="term" value="F:DNA-binding transcription factor activity, RNA polymerase II-specific"/>
    <property type="evidence" value="ECO:0007669"/>
    <property type="project" value="InterPro"/>
</dbReference>
<dbReference type="OrthoDB" id="3598904at2759"/>
<keyword evidence="2" id="KW-0862">Zinc</keyword>
<dbReference type="InterPro" id="IPR021858">
    <property type="entry name" value="Fun_TF"/>
</dbReference>
<name>A0A1Q8RB51_9PEZI</name>
<dbReference type="Gene3D" id="4.10.240.10">
    <property type="entry name" value="Zn(2)-C6 fungal-type DNA-binding domain"/>
    <property type="match status" value="1"/>
</dbReference>
<organism evidence="8 9">
    <name type="scientific">Colletotrichum chlorophyti</name>
    <dbReference type="NCBI Taxonomy" id="708187"/>
    <lineage>
        <taxon>Eukaryota</taxon>
        <taxon>Fungi</taxon>
        <taxon>Dikarya</taxon>
        <taxon>Ascomycota</taxon>
        <taxon>Pezizomycotina</taxon>
        <taxon>Sordariomycetes</taxon>
        <taxon>Hypocreomycetidae</taxon>
        <taxon>Glomerellales</taxon>
        <taxon>Glomerellaceae</taxon>
        <taxon>Colletotrichum</taxon>
    </lineage>
</organism>
<evidence type="ECO:0000256" key="1">
    <source>
        <dbReference type="ARBA" id="ARBA00022723"/>
    </source>
</evidence>
<dbReference type="EMBL" id="MPGH01000253">
    <property type="protein sequence ID" value="OLN81404.1"/>
    <property type="molecule type" value="Genomic_DNA"/>
</dbReference>
<evidence type="ECO:0000256" key="2">
    <source>
        <dbReference type="ARBA" id="ARBA00022833"/>
    </source>
</evidence>
<dbReference type="GO" id="GO:0003677">
    <property type="term" value="F:DNA binding"/>
    <property type="evidence" value="ECO:0007669"/>
    <property type="project" value="UniProtKB-KW"/>
</dbReference>
<keyword evidence="1" id="KW-0479">Metal-binding</keyword>
<dbReference type="InterPro" id="IPR036864">
    <property type="entry name" value="Zn2-C6_fun-type_DNA-bd_sf"/>
</dbReference>
<dbReference type="InterPro" id="IPR001138">
    <property type="entry name" value="Zn2Cys6_DnaBD"/>
</dbReference>
<keyword evidence="4" id="KW-0238">DNA-binding</keyword>
<sequence>MPAPVILTFTLDHWPQTSGPQTRASRPKVRTGCITCKYVKSTGLDAEYRSFRIKDLQPPRRRRVKCDETKPACQNCMKRRISCEGYMPGGKMDVSQKQVARLYQSSSSPLSVEPSYQGLVFTTQLQKDFFDHWLSFAKDALTFPSELINMVIPQIAHSDAAVKNAAFAIGATAFGNSTREQRLKGQSPYHAESLEYYTRALQLTMQSPATEETIPRILMTCLMFVMLEALKGDRKATLTHLNHGVNVLDQYERRFGNARDPLVKAIVANFQRLTLHSWTHNGAHPTETKKHVPWCCRGQTKRYAVDEMPDTFETLDEAHRWWEITQHYAIHHAPLIIGFRVEGAGNKAPGAFPPNKSLPISPEQVKAHASFVDRWRDRFLPLIEATRRQKTPEREYLKALGLRIHSIYLSIPIKTANYEDPIALAAMTPSFREFITLSEEFLQMQHLQMSMKGEVFTMDSISPTWPLGAASLLCMDEDARLHAQRLMRDYPRRDGLWDTHAFLSMLQNFPGAVQVINSRLGEEQSQHQFDFELVYEEKSVVWVKQVEDPTVFTRDDLEYRVELI</sequence>
<comment type="caution">
    <text evidence="8">The sequence shown here is derived from an EMBL/GenBank/DDBJ whole genome shotgun (WGS) entry which is preliminary data.</text>
</comment>
<keyword evidence="9" id="KW-1185">Reference proteome</keyword>
<proteinExistence type="predicted"/>
<dbReference type="Pfam" id="PF00172">
    <property type="entry name" value="Zn_clus"/>
    <property type="match status" value="1"/>
</dbReference>
<reference evidence="8 9" key="1">
    <citation type="submission" date="2016-11" db="EMBL/GenBank/DDBJ databases">
        <title>Draft Genome Assembly of Colletotrichum chlorophyti a pathogen of herbaceous plants.</title>
        <authorList>
            <person name="Gan P."/>
            <person name="Narusaka M."/>
            <person name="Tsushima A."/>
            <person name="Narusaka Y."/>
            <person name="Takano Y."/>
            <person name="Shirasu K."/>
        </authorList>
    </citation>
    <scope>NUCLEOTIDE SEQUENCE [LARGE SCALE GENOMIC DNA]</scope>
    <source>
        <strain evidence="8 9">NTL11</strain>
    </source>
</reference>
<dbReference type="PANTHER" id="PTHR36206">
    <property type="entry name" value="ASPERCRYPTIN BIOSYNTHESIS CLUSTER-SPECIFIC TRANSCRIPTION REGULATOR ATNN-RELATED"/>
    <property type="match status" value="1"/>
</dbReference>
<evidence type="ECO:0000256" key="3">
    <source>
        <dbReference type="ARBA" id="ARBA00023015"/>
    </source>
</evidence>
<evidence type="ECO:0000256" key="6">
    <source>
        <dbReference type="ARBA" id="ARBA00023242"/>
    </source>
</evidence>
<dbReference type="PANTHER" id="PTHR36206:SF13">
    <property type="entry name" value="TRANSCRIPTIONAL REGULATORY PROTEIN MOC3"/>
    <property type="match status" value="1"/>
</dbReference>